<reference evidence="3" key="1">
    <citation type="journal article" date="2023" name="Commun. Biol.">
        <title>Genome analysis of Parmales, the sister group of diatoms, reveals the evolutionary specialization of diatoms from phago-mixotrophs to photoautotrophs.</title>
        <authorList>
            <person name="Ban H."/>
            <person name="Sato S."/>
            <person name="Yoshikawa S."/>
            <person name="Yamada K."/>
            <person name="Nakamura Y."/>
            <person name="Ichinomiya M."/>
            <person name="Sato N."/>
            <person name="Blanc-Mathieu R."/>
            <person name="Endo H."/>
            <person name="Kuwata A."/>
            <person name="Ogata H."/>
        </authorList>
    </citation>
    <scope>NUCLEOTIDE SEQUENCE [LARGE SCALE GENOMIC DNA]</scope>
    <source>
        <strain evidence="3">NIES 3699</strain>
    </source>
</reference>
<dbReference type="Proteomes" id="UP001165160">
    <property type="component" value="Unassembled WGS sequence"/>
</dbReference>
<evidence type="ECO:0000313" key="2">
    <source>
        <dbReference type="EMBL" id="GMH95304.1"/>
    </source>
</evidence>
<dbReference type="AlphaFoldDB" id="A0A9W7BX77"/>
<feature type="region of interest" description="Disordered" evidence="1">
    <location>
        <begin position="67"/>
        <end position="89"/>
    </location>
</feature>
<sequence length="89" mass="9790">MTVANYDTTVLSLKSEAASMIQEAKIARLGQDVTIAQLEQSVKIARLEQENSGLRADREIASLKQQLASATALHDQPKITPDGSKKRRR</sequence>
<keyword evidence="3" id="KW-1185">Reference proteome</keyword>
<dbReference type="EMBL" id="BRXX01000166">
    <property type="protein sequence ID" value="GMH95304.1"/>
    <property type="molecule type" value="Genomic_DNA"/>
</dbReference>
<proteinExistence type="predicted"/>
<accession>A0A9W7BX77</accession>
<evidence type="ECO:0000256" key="1">
    <source>
        <dbReference type="SAM" id="MobiDB-lite"/>
    </source>
</evidence>
<name>A0A9W7BX77_9STRA</name>
<organism evidence="2 3">
    <name type="scientific">Triparma verrucosa</name>
    <dbReference type="NCBI Taxonomy" id="1606542"/>
    <lineage>
        <taxon>Eukaryota</taxon>
        <taxon>Sar</taxon>
        <taxon>Stramenopiles</taxon>
        <taxon>Ochrophyta</taxon>
        <taxon>Bolidophyceae</taxon>
        <taxon>Parmales</taxon>
        <taxon>Triparmaceae</taxon>
        <taxon>Triparma</taxon>
    </lineage>
</organism>
<gene>
    <name evidence="2" type="ORF">TrVE_jg9072</name>
</gene>
<protein>
    <submittedName>
        <fullName evidence="2">Uncharacterized protein</fullName>
    </submittedName>
</protein>
<comment type="caution">
    <text evidence="2">The sequence shown here is derived from an EMBL/GenBank/DDBJ whole genome shotgun (WGS) entry which is preliminary data.</text>
</comment>
<evidence type="ECO:0000313" key="3">
    <source>
        <dbReference type="Proteomes" id="UP001165160"/>
    </source>
</evidence>